<dbReference type="HOGENOM" id="CLU_031468_2_0_1"/>
<evidence type="ECO:0000313" key="7">
    <source>
        <dbReference type="EMBL" id="KDQ21617.1"/>
    </source>
</evidence>
<evidence type="ECO:0000256" key="1">
    <source>
        <dbReference type="ARBA" id="ARBA00007870"/>
    </source>
</evidence>
<dbReference type="InterPro" id="IPR051402">
    <property type="entry name" value="KPR-Related"/>
</dbReference>
<protein>
    <recommendedName>
        <fullName evidence="4">2-dehydropantoate 2-reductase</fullName>
        <ecNumber evidence="4">1.1.1.169</ecNumber>
    </recommendedName>
    <alternativeName>
        <fullName evidence="4">Ketopantoate reductase</fullName>
    </alternativeName>
</protein>
<comment type="catalytic activity">
    <reaction evidence="4">
        <text>(R)-pantoate + NADP(+) = 2-dehydropantoate + NADPH + H(+)</text>
        <dbReference type="Rhea" id="RHEA:16233"/>
        <dbReference type="ChEBI" id="CHEBI:11561"/>
        <dbReference type="ChEBI" id="CHEBI:15378"/>
        <dbReference type="ChEBI" id="CHEBI:15980"/>
        <dbReference type="ChEBI" id="CHEBI:57783"/>
        <dbReference type="ChEBI" id="CHEBI:58349"/>
        <dbReference type="EC" id="1.1.1.169"/>
    </reaction>
</comment>
<organism evidence="7 8">
    <name type="scientific">Botryobasidium botryosum (strain FD-172 SS1)</name>
    <dbReference type="NCBI Taxonomy" id="930990"/>
    <lineage>
        <taxon>Eukaryota</taxon>
        <taxon>Fungi</taxon>
        <taxon>Dikarya</taxon>
        <taxon>Basidiomycota</taxon>
        <taxon>Agaricomycotina</taxon>
        <taxon>Agaricomycetes</taxon>
        <taxon>Cantharellales</taxon>
        <taxon>Botryobasidiaceae</taxon>
        <taxon>Botryobasidium</taxon>
    </lineage>
</organism>
<dbReference type="FunFam" id="1.10.1040.10:FF:000017">
    <property type="entry name" value="2-dehydropantoate 2-reductase"/>
    <property type="match status" value="1"/>
</dbReference>
<dbReference type="AlphaFoldDB" id="A0A067NBV7"/>
<dbReference type="InterPro" id="IPR013752">
    <property type="entry name" value="KPA_reductase"/>
</dbReference>
<dbReference type="GO" id="GO:0015940">
    <property type="term" value="P:pantothenate biosynthetic process"/>
    <property type="evidence" value="ECO:0007669"/>
    <property type="project" value="InterPro"/>
</dbReference>
<dbReference type="SUPFAM" id="SSF51735">
    <property type="entry name" value="NAD(P)-binding Rossmann-fold domains"/>
    <property type="match status" value="1"/>
</dbReference>
<evidence type="ECO:0000259" key="6">
    <source>
        <dbReference type="Pfam" id="PF08546"/>
    </source>
</evidence>
<dbReference type="Pfam" id="PF02558">
    <property type="entry name" value="ApbA"/>
    <property type="match status" value="1"/>
</dbReference>
<dbReference type="EC" id="1.1.1.169" evidence="4"/>
<dbReference type="InterPro" id="IPR036291">
    <property type="entry name" value="NAD(P)-bd_dom_sf"/>
</dbReference>
<evidence type="ECO:0000256" key="3">
    <source>
        <dbReference type="ARBA" id="ARBA00023002"/>
    </source>
</evidence>
<name>A0A067NBV7_BOTB1</name>
<dbReference type="InterPro" id="IPR013332">
    <property type="entry name" value="KPR_N"/>
</dbReference>
<reference evidence="8" key="1">
    <citation type="journal article" date="2014" name="Proc. Natl. Acad. Sci. U.S.A.">
        <title>Extensive sampling of basidiomycete genomes demonstrates inadequacy of the white-rot/brown-rot paradigm for wood decay fungi.</title>
        <authorList>
            <person name="Riley R."/>
            <person name="Salamov A.A."/>
            <person name="Brown D.W."/>
            <person name="Nagy L.G."/>
            <person name="Floudas D."/>
            <person name="Held B.W."/>
            <person name="Levasseur A."/>
            <person name="Lombard V."/>
            <person name="Morin E."/>
            <person name="Otillar R."/>
            <person name="Lindquist E.A."/>
            <person name="Sun H."/>
            <person name="LaButti K.M."/>
            <person name="Schmutz J."/>
            <person name="Jabbour D."/>
            <person name="Luo H."/>
            <person name="Baker S.E."/>
            <person name="Pisabarro A.G."/>
            <person name="Walton J.D."/>
            <person name="Blanchette R.A."/>
            <person name="Henrissat B."/>
            <person name="Martin F."/>
            <person name="Cullen D."/>
            <person name="Hibbett D.S."/>
            <person name="Grigoriev I.V."/>
        </authorList>
    </citation>
    <scope>NUCLEOTIDE SEQUENCE [LARGE SCALE GENOMIC DNA]</scope>
    <source>
        <strain evidence="8">FD-172 SS1</strain>
    </source>
</reference>
<dbReference type="Gene3D" id="1.10.1040.10">
    <property type="entry name" value="N-(1-d-carboxylethyl)-l-norvaline Dehydrogenase, domain 2"/>
    <property type="match status" value="1"/>
</dbReference>
<dbReference type="NCBIfam" id="TIGR00745">
    <property type="entry name" value="apbA_panE"/>
    <property type="match status" value="1"/>
</dbReference>
<dbReference type="PANTHER" id="PTHR21708">
    <property type="entry name" value="PROBABLE 2-DEHYDROPANTOATE 2-REDUCTASE"/>
    <property type="match status" value="1"/>
</dbReference>
<dbReference type="FunCoup" id="A0A067NBV7">
    <property type="interactions" value="266"/>
</dbReference>
<dbReference type="OrthoDB" id="3609at2759"/>
<gene>
    <name evidence="7" type="ORF">BOTBODRAFT_26053</name>
</gene>
<dbReference type="GO" id="GO:0005737">
    <property type="term" value="C:cytoplasm"/>
    <property type="evidence" value="ECO:0007669"/>
    <property type="project" value="TreeGrafter"/>
</dbReference>
<dbReference type="EMBL" id="KL198016">
    <property type="protein sequence ID" value="KDQ21617.1"/>
    <property type="molecule type" value="Genomic_DNA"/>
</dbReference>
<feature type="domain" description="Ketopantoate reductase N-terminal" evidence="5">
    <location>
        <begin position="5"/>
        <end position="162"/>
    </location>
</feature>
<dbReference type="Proteomes" id="UP000027195">
    <property type="component" value="Unassembled WGS sequence"/>
</dbReference>
<evidence type="ECO:0000259" key="5">
    <source>
        <dbReference type="Pfam" id="PF02558"/>
    </source>
</evidence>
<feature type="domain" description="Ketopantoate reductase C-terminal" evidence="6">
    <location>
        <begin position="194"/>
        <end position="316"/>
    </location>
</feature>
<comment type="function">
    <text evidence="4">Catalyzes the NADPH-dependent reduction of ketopantoate into pantoic acid.</text>
</comment>
<dbReference type="GO" id="GO:0008677">
    <property type="term" value="F:2-dehydropantoate 2-reductase activity"/>
    <property type="evidence" value="ECO:0007669"/>
    <property type="project" value="UniProtKB-EC"/>
</dbReference>
<dbReference type="InterPro" id="IPR008927">
    <property type="entry name" value="6-PGluconate_DH-like_C_sf"/>
</dbReference>
<proteinExistence type="inferred from homology"/>
<comment type="similarity">
    <text evidence="1 4">Belongs to the ketopantoate reductase family.</text>
</comment>
<dbReference type="PANTHER" id="PTHR21708:SF30">
    <property type="entry name" value="2-DEHYDROPANTOATE 2-REDUCTASE-RELATED"/>
    <property type="match status" value="1"/>
</dbReference>
<keyword evidence="8" id="KW-1185">Reference proteome</keyword>
<dbReference type="STRING" id="930990.A0A067NBV7"/>
<accession>A0A067NBV7</accession>
<dbReference type="InterPro" id="IPR013328">
    <property type="entry name" value="6PGD_dom2"/>
</dbReference>
<keyword evidence="2 4" id="KW-0521">NADP</keyword>
<dbReference type="Gene3D" id="3.40.50.720">
    <property type="entry name" value="NAD(P)-binding Rossmann-like Domain"/>
    <property type="match status" value="1"/>
</dbReference>
<evidence type="ECO:0000256" key="4">
    <source>
        <dbReference type="RuleBase" id="RU362068"/>
    </source>
</evidence>
<keyword evidence="3 4" id="KW-0560">Oxidoreductase</keyword>
<evidence type="ECO:0000256" key="2">
    <source>
        <dbReference type="ARBA" id="ARBA00022857"/>
    </source>
</evidence>
<dbReference type="InParanoid" id="A0A067NBV7"/>
<dbReference type="Pfam" id="PF08546">
    <property type="entry name" value="ApbA_C"/>
    <property type="match status" value="1"/>
</dbReference>
<dbReference type="SUPFAM" id="SSF48179">
    <property type="entry name" value="6-phosphogluconate dehydrogenase C-terminal domain-like"/>
    <property type="match status" value="1"/>
</dbReference>
<evidence type="ECO:0000313" key="8">
    <source>
        <dbReference type="Proteomes" id="UP000027195"/>
    </source>
</evidence>
<dbReference type="InterPro" id="IPR003710">
    <property type="entry name" value="ApbA"/>
</dbReference>
<sequence length="328" mass="36049">MQNCLIFGLGGIGSFYGSLIYRSGKARLSAAARSNYRTVKEKGVSITSPMFGDYHVQFEDVYNTSNPNSQSGSPKQFDYVVVATKALPNATPALPTLLEPFITPKLTTIALIQNGVGIEDQVAERWPENTIITCVAWASAMQVESGVIEHKDNASITLGLFENERVDTEIAQKRLRSFSNLLISGGGDVDVQENMQTARWKKVVWNSAWNALTTLSDLDTYAYLTSSPSAPATARAAMHEVITVAQALGLPIPFTLVEELMDRVGDRRINSSMQMDCRHKRPMEIEVILGTPLRKAKEHGIAVPVLETLYTLLTAIDKRNAELRSSKA</sequence>